<dbReference type="InterPro" id="IPR010497">
    <property type="entry name" value="Epoxide_hydro_N"/>
</dbReference>
<dbReference type="InterPro" id="IPR029058">
    <property type="entry name" value="AB_hydrolase_fold"/>
</dbReference>
<proteinExistence type="inferred from homology"/>
<feature type="active site" description="Proton donor" evidence="4">
    <location>
        <position position="312"/>
    </location>
</feature>
<evidence type="ECO:0000256" key="4">
    <source>
        <dbReference type="PIRSR" id="PIRSR001112-1"/>
    </source>
</evidence>
<dbReference type="GO" id="GO:0097176">
    <property type="term" value="P:epoxide metabolic process"/>
    <property type="evidence" value="ECO:0007669"/>
    <property type="project" value="TreeGrafter"/>
</dbReference>
<feature type="domain" description="Epoxide hydrolase N-terminal" evidence="5">
    <location>
        <begin position="10"/>
        <end position="115"/>
    </location>
</feature>
<sequence length="392" mass="43109">MAATENRHEVRPFSLSVPDSALADLRHRLQRTRLPDEAPGSGWTHGTSLGWLRPVLAYWRDEFDWRAQEARLNAMPNGKVRMDGIDLHFVHVPGCGPRPCPLLLSHGWPGSLFEFIDLIPRLTDPARFGGAAEDAFTVVAPSLPGYGLSFEPGQPRFGIAAMADCFARLMTDVLGYSRFAAQGGDWGSLITTTLAAAVPDRLIGIHLNLLLLPREIIAGAGGTPEEAAFLRAYARWRREETGYLWMQGTRPQTLAYGLTDSPAGLAAWILEKFYAWSGGQAAPDVVFDLDTLLANISLYWFSGAIGSSFWPYYERLHAPWPVPGGRVSVPTAYAAFPAENLHPPRSLAEQAFTDLRRWTPMAKGGHFAALECPDALAKDIRAFFRPLRAGLS</sequence>
<dbReference type="EMBL" id="QJJK01000001">
    <property type="protein sequence ID" value="PXW65175.1"/>
    <property type="molecule type" value="Genomic_DNA"/>
</dbReference>
<organism evidence="6 7">
    <name type="scientific">Chelatococcus asaccharovorans</name>
    <dbReference type="NCBI Taxonomy" id="28210"/>
    <lineage>
        <taxon>Bacteria</taxon>
        <taxon>Pseudomonadati</taxon>
        <taxon>Pseudomonadota</taxon>
        <taxon>Alphaproteobacteria</taxon>
        <taxon>Hyphomicrobiales</taxon>
        <taxon>Chelatococcaceae</taxon>
        <taxon>Chelatococcus</taxon>
    </lineage>
</organism>
<dbReference type="Gene3D" id="3.40.50.1820">
    <property type="entry name" value="alpha/beta hydrolase"/>
    <property type="match status" value="1"/>
</dbReference>
<evidence type="ECO:0000259" key="5">
    <source>
        <dbReference type="Pfam" id="PF06441"/>
    </source>
</evidence>
<dbReference type="PANTHER" id="PTHR21661">
    <property type="entry name" value="EPOXIDE HYDROLASE 1-RELATED"/>
    <property type="match status" value="1"/>
</dbReference>
<dbReference type="Pfam" id="PF06441">
    <property type="entry name" value="EHN"/>
    <property type="match status" value="1"/>
</dbReference>
<name>A0A2V3UIH4_9HYPH</name>
<dbReference type="InterPro" id="IPR016292">
    <property type="entry name" value="Epoxide_hydrolase"/>
</dbReference>
<evidence type="ECO:0000313" key="6">
    <source>
        <dbReference type="EMBL" id="PXW65175.1"/>
    </source>
</evidence>
<keyword evidence="7" id="KW-1185">Reference proteome</keyword>
<feature type="active site" description="Proton acceptor" evidence="4">
    <location>
        <position position="366"/>
    </location>
</feature>
<feature type="active site" description="Nucleophile" evidence="4">
    <location>
        <position position="185"/>
    </location>
</feature>
<dbReference type="RefSeq" id="WP_110373158.1">
    <property type="nucleotide sequence ID" value="NZ_JAHBRY010000001.1"/>
</dbReference>
<dbReference type="SUPFAM" id="SSF53474">
    <property type="entry name" value="alpha/beta-Hydrolases"/>
    <property type="match status" value="1"/>
</dbReference>
<evidence type="ECO:0000256" key="3">
    <source>
        <dbReference type="ARBA" id="ARBA00022801"/>
    </source>
</evidence>
<dbReference type="Proteomes" id="UP000248021">
    <property type="component" value="Unassembled WGS sequence"/>
</dbReference>
<evidence type="ECO:0000256" key="1">
    <source>
        <dbReference type="ARBA" id="ARBA00010088"/>
    </source>
</evidence>
<keyword evidence="3 6" id="KW-0378">Hydrolase</keyword>
<dbReference type="PANTHER" id="PTHR21661:SF35">
    <property type="entry name" value="EPOXIDE HYDROLASE"/>
    <property type="match status" value="1"/>
</dbReference>
<dbReference type="PRINTS" id="PR00412">
    <property type="entry name" value="EPOXHYDRLASE"/>
</dbReference>
<evidence type="ECO:0000256" key="2">
    <source>
        <dbReference type="ARBA" id="ARBA00022797"/>
    </source>
</evidence>
<comment type="caution">
    <text evidence="6">The sequence shown here is derived from an EMBL/GenBank/DDBJ whole genome shotgun (WGS) entry which is preliminary data.</text>
</comment>
<protein>
    <submittedName>
        <fullName evidence="6">Microsomal epoxide hydrolase</fullName>
    </submittedName>
</protein>
<reference evidence="6 7" key="1">
    <citation type="submission" date="2018-05" db="EMBL/GenBank/DDBJ databases">
        <title>Genomic Encyclopedia of Type Strains, Phase IV (KMG-IV): sequencing the most valuable type-strain genomes for metagenomic binning, comparative biology and taxonomic classification.</title>
        <authorList>
            <person name="Goeker M."/>
        </authorList>
    </citation>
    <scope>NUCLEOTIDE SEQUENCE [LARGE SCALE GENOMIC DNA]</scope>
    <source>
        <strain evidence="6 7">DSM 6462</strain>
    </source>
</reference>
<gene>
    <name evidence="6" type="ORF">C7450_101938</name>
</gene>
<dbReference type="PIRSF" id="PIRSF001112">
    <property type="entry name" value="Epoxide_hydrolase"/>
    <property type="match status" value="1"/>
</dbReference>
<accession>A0A2V3UIH4</accession>
<dbReference type="InterPro" id="IPR000639">
    <property type="entry name" value="Epox_hydrolase-like"/>
</dbReference>
<dbReference type="AlphaFoldDB" id="A0A2V3UIH4"/>
<comment type="similarity">
    <text evidence="1">Belongs to the peptidase S33 family.</text>
</comment>
<dbReference type="GO" id="GO:0004301">
    <property type="term" value="F:epoxide hydrolase activity"/>
    <property type="evidence" value="ECO:0007669"/>
    <property type="project" value="TreeGrafter"/>
</dbReference>
<evidence type="ECO:0000313" key="7">
    <source>
        <dbReference type="Proteomes" id="UP000248021"/>
    </source>
</evidence>
<dbReference type="OrthoDB" id="27092at2"/>
<keyword evidence="2" id="KW-0058">Aromatic hydrocarbons catabolism</keyword>